<gene>
    <name evidence="2" type="ORF">AAC691_05635</name>
    <name evidence="1" type="ORF">HUK84_08785</name>
</gene>
<dbReference type="AlphaFoldDB" id="A0A7Y7M4V1"/>
<dbReference type="Proteomes" id="UP001449795">
    <property type="component" value="Chromosome"/>
</dbReference>
<dbReference type="EMBL" id="JABXXP010000138">
    <property type="protein sequence ID" value="NVN11230.1"/>
    <property type="molecule type" value="Genomic_DNA"/>
</dbReference>
<evidence type="ECO:0000313" key="1">
    <source>
        <dbReference type="EMBL" id="NVN11230.1"/>
    </source>
</evidence>
<keyword evidence="4" id="KW-1185">Reference proteome</keyword>
<name>A0A7Y7M4V1_9PROT</name>
<proteinExistence type="predicted"/>
<reference evidence="2 4" key="2">
    <citation type="submission" date="2024-04" db="EMBL/GenBank/DDBJ databases">
        <title>Complete genome sequence of Nguyenibacter vanlangesis HBCM-1154, a strain capable of nitrogen fixation, IAA production, and phosphorus solubilization isolated from sugarcane soil.</title>
        <authorList>
            <person name="MY HANH P."/>
        </authorList>
    </citation>
    <scope>NUCLEOTIDE SEQUENCE [LARGE SCALE GENOMIC DNA]</scope>
    <source>
        <strain evidence="2 4">HBCM 1154</strain>
    </source>
</reference>
<dbReference type="RefSeq" id="WP_176639963.1">
    <property type="nucleotide sequence ID" value="NZ_CP152276.1"/>
</dbReference>
<dbReference type="EMBL" id="CP152276">
    <property type="protein sequence ID" value="XAE43912.1"/>
    <property type="molecule type" value="Genomic_DNA"/>
</dbReference>
<organism evidence="1 3">
    <name type="scientific">Nguyenibacter vanlangensis</name>
    <dbReference type="NCBI Taxonomy" id="1216886"/>
    <lineage>
        <taxon>Bacteria</taxon>
        <taxon>Pseudomonadati</taxon>
        <taxon>Pseudomonadota</taxon>
        <taxon>Alphaproteobacteria</taxon>
        <taxon>Acetobacterales</taxon>
        <taxon>Acetobacteraceae</taxon>
        <taxon>Nguyenibacter</taxon>
    </lineage>
</organism>
<protein>
    <submittedName>
        <fullName evidence="1">Uncharacterized protein</fullName>
    </submittedName>
</protein>
<reference evidence="1 3" key="1">
    <citation type="submission" date="2020-06" db="EMBL/GenBank/DDBJ databases">
        <title>Description of novel acetic acid bacteria.</title>
        <authorList>
            <person name="Sombolestani A."/>
        </authorList>
    </citation>
    <scope>NUCLEOTIDE SEQUENCE [LARGE SCALE GENOMIC DNA]</scope>
    <source>
        <strain evidence="1 3">LMG 31431</strain>
    </source>
</reference>
<dbReference type="Proteomes" id="UP000534870">
    <property type="component" value="Unassembled WGS sequence"/>
</dbReference>
<evidence type="ECO:0000313" key="3">
    <source>
        <dbReference type="Proteomes" id="UP000534870"/>
    </source>
</evidence>
<sequence length="122" mass="13307">MIYEFRLPVIVPQMSGATVECVYAGAGDSLRMGGKLLDLSVDLSSAFAQECPPVSYYRLVLREPVYLRQLDVGPGQYSASSDRIALFSTDPEEPLDQDVARQVRCTVAGILRHDGMNAAGRP</sequence>
<accession>A0A7Y7M4V1</accession>
<evidence type="ECO:0000313" key="4">
    <source>
        <dbReference type="Proteomes" id="UP001449795"/>
    </source>
</evidence>
<evidence type="ECO:0000313" key="2">
    <source>
        <dbReference type="EMBL" id="XAE43912.1"/>
    </source>
</evidence>